<dbReference type="Pfam" id="PF01243">
    <property type="entry name" value="PNPOx_N"/>
    <property type="match status" value="1"/>
</dbReference>
<protein>
    <submittedName>
        <fullName evidence="2">FMN-binding protein</fullName>
    </submittedName>
</protein>
<accession>A0A510WAT2</accession>
<dbReference type="InterPro" id="IPR012349">
    <property type="entry name" value="Split_barrel_FMN-bd"/>
</dbReference>
<feature type="domain" description="Pyridoxamine 5'-phosphate oxidase N-terminal" evidence="1">
    <location>
        <begin position="4"/>
        <end position="122"/>
    </location>
</feature>
<proteinExistence type="predicted"/>
<reference evidence="2 3" key="1">
    <citation type="submission" date="2019-07" db="EMBL/GenBank/DDBJ databases">
        <title>Whole genome shotgun sequence of Enterococcus thailandicus NBRC 101867.</title>
        <authorList>
            <person name="Hosoyama A."/>
            <person name="Uohara A."/>
            <person name="Ohji S."/>
            <person name="Ichikawa N."/>
        </authorList>
    </citation>
    <scope>NUCLEOTIDE SEQUENCE [LARGE SCALE GENOMIC DNA]</scope>
    <source>
        <strain evidence="2 3">NBRC 101867</strain>
    </source>
</reference>
<evidence type="ECO:0000313" key="2">
    <source>
        <dbReference type="EMBL" id="GEK36308.1"/>
    </source>
</evidence>
<comment type="caution">
    <text evidence="2">The sequence shown here is derived from an EMBL/GenBank/DDBJ whole genome shotgun (WGS) entry which is preliminary data.</text>
</comment>
<gene>
    <name evidence="2" type="ORF">ETH01_05950</name>
</gene>
<sequence length="124" mass="13607">MMNETFLEVMRHEGAVTIISSSENAPGFHAVNTWNSYVQISGDKLYIPAAGMHSVQQDIKKNNQVMLTVGSKEVIGTVGPGAGFHLHGTAEFITGGPIFNEMKEKFPFLSRVLQITVTEIDQKI</sequence>
<name>A0A510WAT2_ENTTH</name>
<dbReference type="Proteomes" id="UP000321361">
    <property type="component" value="Unassembled WGS sequence"/>
</dbReference>
<evidence type="ECO:0000313" key="3">
    <source>
        <dbReference type="Proteomes" id="UP000321361"/>
    </source>
</evidence>
<dbReference type="AlphaFoldDB" id="A0A510WAT2"/>
<dbReference type="SUPFAM" id="SSF50475">
    <property type="entry name" value="FMN-binding split barrel"/>
    <property type="match status" value="1"/>
</dbReference>
<dbReference type="EMBL" id="BJUG01000002">
    <property type="protein sequence ID" value="GEK36308.1"/>
    <property type="molecule type" value="Genomic_DNA"/>
</dbReference>
<organism evidence="2 3">
    <name type="scientific">Enterococcus thailandicus</name>
    <dbReference type="NCBI Taxonomy" id="417368"/>
    <lineage>
        <taxon>Bacteria</taxon>
        <taxon>Bacillati</taxon>
        <taxon>Bacillota</taxon>
        <taxon>Bacilli</taxon>
        <taxon>Lactobacillales</taxon>
        <taxon>Enterococcaceae</taxon>
        <taxon>Enterococcus</taxon>
    </lineage>
</organism>
<dbReference type="InterPro" id="IPR011576">
    <property type="entry name" value="Pyridox_Oxase_N"/>
</dbReference>
<dbReference type="Gene3D" id="2.30.110.10">
    <property type="entry name" value="Electron Transport, Fmn-binding Protein, Chain A"/>
    <property type="match status" value="1"/>
</dbReference>
<evidence type="ECO:0000259" key="1">
    <source>
        <dbReference type="Pfam" id="PF01243"/>
    </source>
</evidence>